<proteinExistence type="predicted"/>
<dbReference type="InterPro" id="IPR036420">
    <property type="entry name" value="BRCT_dom_sf"/>
</dbReference>
<dbReference type="FunFam" id="3.40.50.10190:FF:000003">
    <property type="entry name" value="Tumor suppressor p53-binding protein 1"/>
    <property type="match status" value="1"/>
</dbReference>
<dbReference type="OrthoDB" id="6345965at2759"/>
<evidence type="ECO:0000256" key="2">
    <source>
        <dbReference type="ARBA" id="ARBA00022763"/>
    </source>
</evidence>
<gene>
    <name evidence="6" type="ORF">DAPPUDRAFT_202557</name>
</gene>
<dbReference type="InterPro" id="IPR047249">
    <property type="entry name" value="BRCT_p53bp1-like_rpt1"/>
</dbReference>
<feature type="compositionally biased region" description="Polar residues" evidence="4">
    <location>
        <begin position="112"/>
        <end position="126"/>
    </location>
</feature>
<evidence type="ECO:0000259" key="5">
    <source>
        <dbReference type="PROSITE" id="PS50172"/>
    </source>
</evidence>
<reference evidence="6 7" key="1">
    <citation type="journal article" date="2011" name="Science">
        <title>The ecoresponsive genome of Daphnia pulex.</title>
        <authorList>
            <person name="Colbourne J.K."/>
            <person name="Pfrender M.E."/>
            <person name="Gilbert D."/>
            <person name="Thomas W.K."/>
            <person name="Tucker A."/>
            <person name="Oakley T.H."/>
            <person name="Tokishita S."/>
            <person name="Aerts A."/>
            <person name="Arnold G.J."/>
            <person name="Basu M.K."/>
            <person name="Bauer D.J."/>
            <person name="Caceres C.E."/>
            <person name="Carmel L."/>
            <person name="Casola C."/>
            <person name="Choi J.H."/>
            <person name="Detter J.C."/>
            <person name="Dong Q."/>
            <person name="Dusheyko S."/>
            <person name="Eads B.D."/>
            <person name="Frohlich T."/>
            <person name="Geiler-Samerotte K.A."/>
            <person name="Gerlach D."/>
            <person name="Hatcher P."/>
            <person name="Jogdeo S."/>
            <person name="Krijgsveld J."/>
            <person name="Kriventseva E.V."/>
            <person name="Kultz D."/>
            <person name="Laforsch C."/>
            <person name="Lindquist E."/>
            <person name="Lopez J."/>
            <person name="Manak J.R."/>
            <person name="Muller J."/>
            <person name="Pangilinan J."/>
            <person name="Patwardhan R.P."/>
            <person name="Pitluck S."/>
            <person name="Pritham E.J."/>
            <person name="Rechtsteiner A."/>
            <person name="Rho M."/>
            <person name="Rogozin I.B."/>
            <person name="Sakarya O."/>
            <person name="Salamov A."/>
            <person name="Schaack S."/>
            <person name="Shapiro H."/>
            <person name="Shiga Y."/>
            <person name="Skalitzky C."/>
            <person name="Smith Z."/>
            <person name="Souvorov A."/>
            <person name="Sung W."/>
            <person name="Tang Z."/>
            <person name="Tsuchiya D."/>
            <person name="Tu H."/>
            <person name="Vos H."/>
            <person name="Wang M."/>
            <person name="Wolf Y.I."/>
            <person name="Yamagata H."/>
            <person name="Yamada T."/>
            <person name="Ye Y."/>
            <person name="Shaw J.R."/>
            <person name="Andrews J."/>
            <person name="Crease T.J."/>
            <person name="Tang H."/>
            <person name="Lucas S.M."/>
            <person name="Robertson H.M."/>
            <person name="Bork P."/>
            <person name="Koonin E.V."/>
            <person name="Zdobnov E.M."/>
            <person name="Grigoriev I.V."/>
            <person name="Lynch M."/>
            <person name="Boore J.L."/>
        </authorList>
    </citation>
    <scope>NUCLEOTIDE SEQUENCE [LARGE SCALE GENOMIC DNA]</scope>
</reference>
<dbReference type="CDD" id="cd17724">
    <property type="entry name" value="BRCT_p53bp1_rpt2"/>
    <property type="match status" value="1"/>
</dbReference>
<dbReference type="CDD" id="cd17745">
    <property type="entry name" value="BRCT_p53bp1_rpt1"/>
    <property type="match status" value="1"/>
</dbReference>
<feature type="domain" description="BRCT" evidence="5">
    <location>
        <begin position="177"/>
        <end position="294"/>
    </location>
</feature>
<keyword evidence="7" id="KW-1185">Reference proteome</keyword>
<evidence type="ECO:0000256" key="1">
    <source>
        <dbReference type="ARBA" id="ARBA00004123"/>
    </source>
</evidence>
<dbReference type="GO" id="GO:0006974">
    <property type="term" value="P:DNA damage response"/>
    <property type="evidence" value="ECO:0007669"/>
    <property type="project" value="UniProtKB-KW"/>
</dbReference>
<organism evidence="6 7">
    <name type="scientific">Daphnia pulex</name>
    <name type="common">Water flea</name>
    <dbReference type="NCBI Taxonomy" id="6669"/>
    <lineage>
        <taxon>Eukaryota</taxon>
        <taxon>Metazoa</taxon>
        <taxon>Ecdysozoa</taxon>
        <taxon>Arthropoda</taxon>
        <taxon>Crustacea</taxon>
        <taxon>Branchiopoda</taxon>
        <taxon>Diplostraca</taxon>
        <taxon>Cladocera</taxon>
        <taxon>Anomopoda</taxon>
        <taxon>Daphniidae</taxon>
        <taxon>Daphnia</taxon>
    </lineage>
</organism>
<dbReference type="PhylomeDB" id="E9HE76"/>
<dbReference type="FunFam" id="3.40.50.10190:FF:000005">
    <property type="entry name" value="Tumor suppressor p53-binding protein 1"/>
    <property type="match status" value="1"/>
</dbReference>
<accession>E9HE76</accession>
<dbReference type="AlphaFoldDB" id="E9HE76"/>
<sequence length="416" mass="46723">MDGCETIKVPRQRICLTQDHMRHWNDAVVVPQLFSPHTCNVSLDNILGGKRSRRTTTAELGVSSPKKTPKNPRTPRSRSVTPAVAPEQTPKRSLQNSGSLRRKIKGKRDLTLDTSTMSESSGTSFLQHEETSLRTRILDRMNAALPGRSTVQSALEEENVEETKEEVNLQIAGPIPQNNKLFAGFAFLLTKASRPLEVDPDEITDEVEPYLNPTPYYKEHIKHQLTAGGGTVLERFDLSQIEMEEDIVLLVCNRPCRTERYIKSLAANIRSVSHDWVYQCCQSNERFNYQRYLHPPGIDLQGSIVEWSSSTGRCFVGTRILLSGPPEFNDLWVPILVQAEWAIADSGVAESEKALCDEVPFDYVVTTKDCTAKIVDQARRMKIPLVSSTWVIQSLIHGKILDPSSSPQFSFNYAKP</sequence>
<evidence type="ECO:0000256" key="4">
    <source>
        <dbReference type="SAM" id="MobiDB-lite"/>
    </source>
</evidence>
<dbReference type="eggNOG" id="KOG3548">
    <property type="taxonomic scope" value="Eukaryota"/>
</dbReference>
<dbReference type="InParanoid" id="E9HE76"/>
<keyword evidence="3" id="KW-0539">Nucleus</keyword>
<dbReference type="GO" id="GO:0005634">
    <property type="term" value="C:nucleus"/>
    <property type="evidence" value="ECO:0007669"/>
    <property type="project" value="UniProtKB-SubCell"/>
</dbReference>
<evidence type="ECO:0000256" key="3">
    <source>
        <dbReference type="ARBA" id="ARBA00023242"/>
    </source>
</evidence>
<dbReference type="InterPro" id="IPR047250">
    <property type="entry name" value="BRCT_p53bp1-like_rpt2"/>
</dbReference>
<feature type="region of interest" description="Disordered" evidence="4">
    <location>
        <begin position="50"/>
        <end position="128"/>
    </location>
</feature>
<dbReference type="EMBL" id="GL732627">
    <property type="protein sequence ID" value="EFX69981.1"/>
    <property type="molecule type" value="Genomic_DNA"/>
</dbReference>
<dbReference type="KEGG" id="dpx:DAPPUDRAFT_202557"/>
<feature type="compositionally biased region" description="Basic residues" evidence="4">
    <location>
        <begin position="67"/>
        <end position="76"/>
    </location>
</feature>
<evidence type="ECO:0000313" key="6">
    <source>
        <dbReference type="EMBL" id="EFX69981.1"/>
    </source>
</evidence>
<dbReference type="InterPro" id="IPR001357">
    <property type="entry name" value="BRCT_dom"/>
</dbReference>
<evidence type="ECO:0000313" key="7">
    <source>
        <dbReference type="Proteomes" id="UP000000305"/>
    </source>
</evidence>
<dbReference type="PANTHER" id="PTHR15321">
    <property type="entry name" value="TUMOR SUPPRESSOR P53-BINDING PROTEIN 1"/>
    <property type="match status" value="1"/>
</dbReference>
<dbReference type="SUPFAM" id="SSF52113">
    <property type="entry name" value="BRCT domain"/>
    <property type="match status" value="2"/>
</dbReference>
<dbReference type="Pfam" id="PF18428">
    <property type="entry name" value="BRCT_3"/>
    <property type="match status" value="1"/>
</dbReference>
<name>E9HE76_DAPPU</name>
<protein>
    <recommendedName>
        <fullName evidence="5">BRCT domain-containing protein</fullName>
    </recommendedName>
</protein>
<dbReference type="PANTHER" id="PTHR15321:SF3">
    <property type="entry name" value="TP53-BINDING PROTEIN 1"/>
    <property type="match status" value="1"/>
</dbReference>
<dbReference type="STRING" id="6669.E9HE76"/>
<dbReference type="Proteomes" id="UP000000305">
    <property type="component" value="Unassembled WGS sequence"/>
</dbReference>
<dbReference type="Gene3D" id="3.40.50.10190">
    <property type="entry name" value="BRCT domain"/>
    <property type="match status" value="2"/>
</dbReference>
<dbReference type="PROSITE" id="PS50172">
    <property type="entry name" value="BRCT"/>
    <property type="match status" value="1"/>
</dbReference>
<dbReference type="HOGENOM" id="CLU_661000_0_0_1"/>
<dbReference type="InterPro" id="IPR047252">
    <property type="entry name" value="TP53BP1-like"/>
</dbReference>
<keyword evidence="2" id="KW-0227">DNA damage</keyword>
<comment type="subcellular location">
    <subcellularLocation>
        <location evidence="1">Nucleus</location>
    </subcellularLocation>
</comment>